<accession>A0A1G9T9H5</accession>
<dbReference type="STRING" id="990371.SAMN05421813_11262"/>
<dbReference type="OrthoDB" id="1121174at2"/>
<dbReference type="InterPro" id="IPR001789">
    <property type="entry name" value="Sig_transdc_resp-reg_receiver"/>
</dbReference>
<keyword evidence="4" id="KW-1185">Reference proteome</keyword>
<dbReference type="Proteomes" id="UP000199226">
    <property type="component" value="Unassembled WGS sequence"/>
</dbReference>
<protein>
    <submittedName>
        <fullName evidence="3">CheY chemotaxis protein or a CheY-like REC (Receiver) domain</fullName>
    </submittedName>
</protein>
<proteinExistence type="predicted"/>
<feature type="domain" description="Response regulatory" evidence="2">
    <location>
        <begin position="8"/>
        <end position="139"/>
    </location>
</feature>
<evidence type="ECO:0000313" key="4">
    <source>
        <dbReference type="Proteomes" id="UP000199226"/>
    </source>
</evidence>
<dbReference type="GO" id="GO:0000160">
    <property type="term" value="P:phosphorelay signal transduction system"/>
    <property type="evidence" value="ECO:0007669"/>
    <property type="project" value="InterPro"/>
</dbReference>
<dbReference type="Gene3D" id="3.40.50.2300">
    <property type="match status" value="1"/>
</dbReference>
<dbReference type="Pfam" id="PF00072">
    <property type="entry name" value="Response_reg"/>
    <property type="match status" value="1"/>
</dbReference>
<dbReference type="EMBL" id="FNHH01000012">
    <property type="protein sequence ID" value="SDM44252.1"/>
    <property type="molecule type" value="Genomic_DNA"/>
</dbReference>
<evidence type="ECO:0000313" key="3">
    <source>
        <dbReference type="EMBL" id="SDM44252.1"/>
    </source>
</evidence>
<reference evidence="4" key="1">
    <citation type="submission" date="2016-10" db="EMBL/GenBank/DDBJ databases">
        <authorList>
            <person name="Varghese N."/>
            <person name="Submissions S."/>
        </authorList>
    </citation>
    <scope>NUCLEOTIDE SEQUENCE [LARGE SCALE GENOMIC DNA]</scope>
    <source>
        <strain evidence="4">DSM 24536</strain>
    </source>
</reference>
<evidence type="ECO:0000259" key="2">
    <source>
        <dbReference type="PROSITE" id="PS50110"/>
    </source>
</evidence>
<organism evidence="3 4">
    <name type="scientific">Daejeonella rubra</name>
    <dbReference type="NCBI Taxonomy" id="990371"/>
    <lineage>
        <taxon>Bacteria</taxon>
        <taxon>Pseudomonadati</taxon>
        <taxon>Bacteroidota</taxon>
        <taxon>Sphingobacteriia</taxon>
        <taxon>Sphingobacteriales</taxon>
        <taxon>Sphingobacteriaceae</taxon>
        <taxon>Daejeonella</taxon>
    </lineage>
</organism>
<name>A0A1G9T9H5_9SPHI</name>
<dbReference type="AlphaFoldDB" id="A0A1G9T9H5"/>
<dbReference type="PROSITE" id="PS50110">
    <property type="entry name" value="RESPONSE_REGULATORY"/>
    <property type="match status" value="1"/>
</dbReference>
<dbReference type="RefSeq" id="WP_090704477.1">
    <property type="nucleotide sequence ID" value="NZ_FNHH01000012.1"/>
</dbReference>
<feature type="modified residue" description="4-aspartylphosphate" evidence="1">
    <location>
        <position position="69"/>
    </location>
</feature>
<keyword evidence="1" id="KW-0597">Phosphoprotein</keyword>
<evidence type="ECO:0000256" key="1">
    <source>
        <dbReference type="PROSITE-ProRule" id="PRU00169"/>
    </source>
</evidence>
<dbReference type="InterPro" id="IPR011006">
    <property type="entry name" value="CheY-like_superfamily"/>
</dbReference>
<dbReference type="SMART" id="SM00448">
    <property type="entry name" value="REC"/>
    <property type="match status" value="1"/>
</dbReference>
<gene>
    <name evidence="3" type="ORF">SAMN05421813_11262</name>
</gene>
<sequence>MPTDRYKNVLCINDNEVTLWIQKQILKKSNISDEVTTLLNGREGLEYCKNYLKADFDPACNYPRLILLDLHMPVMDGWEFLHHFSLDIWPFFTETKIIITSFSIDEDHSEKAKQYPFVIDFLTSSLTSDYLKNLQSSSLLLS</sequence>
<dbReference type="SUPFAM" id="SSF52172">
    <property type="entry name" value="CheY-like"/>
    <property type="match status" value="1"/>
</dbReference>